<dbReference type="RefSeq" id="WP_084932163.1">
    <property type="nucleotide sequence ID" value="NZ_MLFR01000002.1"/>
</dbReference>
<dbReference type="Gene3D" id="2.60.40.1180">
    <property type="entry name" value="Golgi alpha-mannosidase II"/>
    <property type="match status" value="1"/>
</dbReference>
<evidence type="ECO:0000256" key="5">
    <source>
        <dbReference type="ARBA" id="ARBA00022801"/>
    </source>
</evidence>
<dbReference type="Pfam" id="PF08532">
    <property type="entry name" value="Glyco_hydro_42M"/>
    <property type="match status" value="1"/>
</dbReference>
<dbReference type="GO" id="GO:0006012">
    <property type="term" value="P:galactose metabolic process"/>
    <property type="evidence" value="ECO:0007669"/>
    <property type="project" value="InterPro"/>
</dbReference>
<reference evidence="14 15" key="1">
    <citation type="journal article" date="2017" name="Antonie Van Leeuwenhoek">
        <title>Phylogenomic resolution of the bacterial genus Pantoea and its relationship with Erwinia and Tatumella.</title>
        <authorList>
            <person name="Palmer M."/>
            <person name="Steenkamp E.T."/>
            <person name="Coetzee M.P."/>
            <person name="Chan W.Y."/>
            <person name="van Zyl E."/>
            <person name="De Maayer P."/>
            <person name="Coutinho T.A."/>
            <person name="Blom J."/>
            <person name="Smits T.H."/>
            <person name="Duffy B."/>
            <person name="Venter S.N."/>
        </authorList>
    </citation>
    <scope>NUCLEOTIDE SEQUENCE [LARGE SCALE GENOMIC DNA]</scope>
    <source>
        <strain evidence="14 15">LMG 26275</strain>
    </source>
</reference>
<name>A0A1X1D333_9GAMM</name>
<feature type="active site" description="Nucleophile" evidence="9">
    <location>
        <position position="304"/>
    </location>
</feature>
<proteinExistence type="inferred from homology"/>
<feature type="domain" description="Beta-galactosidase trimerisation" evidence="12">
    <location>
        <begin position="391"/>
        <end position="603"/>
    </location>
</feature>
<dbReference type="Pfam" id="PF02449">
    <property type="entry name" value="Glyco_hydro_42"/>
    <property type="match status" value="1"/>
</dbReference>
<dbReference type="InterPro" id="IPR013739">
    <property type="entry name" value="Beta_galactosidase_C"/>
</dbReference>
<dbReference type="Pfam" id="PF08533">
    <property type="entry name" value="Glyco_hydro_42C"/>
    <property type="match status" value="1"/>
</dbReference>
<dbReference type="PIRSF" id="PIRSF001084">
    <property type="entry name" value="B-galactosidase"/>
    <property type="match status" value="1"/>
</dbReference>
<dbReference type="Proteomes" id="UP000193558">
    <property type="component" value="Unassembled WGS sequence"/>
</dbReference>
<comment type="similarity">
    <text evidence="2 8">Belongs to the glycosyl hydrolase 42 family.</text>
</comment>
<dbReference type="EMBL" id="MLFR01000002">
    <property type="protein sequence ID" value="ORM71044.1"/>
    <property type="molecule type" value="Genomic_DNA"/>
</dbReference>
<evidence type="ECO:0000259" key="11">
    <source>
        <dbReference type="Pfam" id="PF02449"/>
    </source>
</evidence>
<dbReference type="PANTHER" id="PTHR36447:SF2">
    <property type="entry name" value="BETA-GALACTOSIDASE YESZ"/>
    <property type="match status" value="1"/>
</dbReference>
<keyword evidence="5 8" id="KW-0378">Hydrolase</keyword>
<comment type="caution">
    <text evidence="14">The sequence shown here is derived from an EMBL/GenBank/DDBJ whole genome shotgun (WGS) entry which is preliminary data.</text>
</comment>
<evidence type="ECO:0000256" key="9">
    <source>
        <dbReference type="PIRSR" id="PIRSR001084-1"/>
    </source>
</evidence>
<evidence type="ECO:0000256" key="7">
    <source>
        <dbReference type="ARBA" id="ARBA00023295"/>
    </source>
</evidence>
<protein>
    <recommendedName>
        <fullName evidence="3 8">Beta-galactosidase</fullName>
        <shortName evidence="8">Beta-gal</shortName>
        <ecNumber evidence="3 8">3.2.1.23</ecNumber>
    </recommendedName>
</protein>
<evidence type="ECO:0000256" key="8">
    <source>
        <dbReference type="PIRNR" id="PIRNR001084"/>
    </source>
</evidence>
<organism evidence="14 15">
    <name type="scientific">Pantoea rwandensis</name>
    <dbReference type="NCBI Taxonomy" id="1076550"/>
    <lineage>
        <taxon>Bacteria</taxon>
        <taxon>Pseudomonadati</taxon>
        <taxon>Pseudomonadota</taxon>
        <taxon>Gammaproteobacteria</taxon>
        <taxon>Enterobacterales</taxon>
        <taxon>Erwiniaceae</taxon>
        <taxon>Pantoea</taxon>
    </lineage>
</organism>
<evidence type="ECO:0000256" key="4">
    <source>
        <dbReference type="ARBA" id="ARBA00022723"/>
    </source>
</evidence>
<dbReference type="Gene3D" id="3.40.50.880">
    <property type="match status" value="1"/>
</dbReference>
<dbReference type="InterPro" id="IPR013529">
    <property type="entry name" value="Glyco_hydro_42_N"/>
</dbReference>
<comment type="catalytic activity">
    <reaction evidence="1 8">
        <text>Hydrolysis of terminal non-reducing beta-D-galactose residues in beta-D-galactosides.</text>
        <dbReference type="EC" id="3.2.1.23"/>
    </reaction>
</comment>
<dbReference type="AlphaFoldDB" id="A0A1X1D333"/>
<feature type="binding site" evidence="10">
    <location>
        <position position="143"/>
    </location>
    <ligand>
        <name>substrate</name>
    </ligand>
</feature>
<dbReference type="PANTHER" id="PTHR36447">
    <property type="entry name" value="BETA-GALACTOSIDASE GANA"/>
    <property type="match status" value="1"/>
</dbReference>
<evidence type="ECO:0000256" key="10">
    <source>
        <dbReference type="PIRSR" id="PIRSR001084-2"/>
    </source>
</evidence>
<gene>
    <name evidence="14" type="ORF">HA51_03885</name>
</gene>
<dbReference type="SUPFAM" id="SSF51445">
    <property type="entry name" value="(Trans)glycosidases"/>
    <property type="match status" value="1"/>
</dbReference>
<dbReference type="EC" id="3.2.1.23" evidence="3 8"/>
<feature type="domain" description="Beta-galactosidase C-terminal" evidence="13">
    <location>
        <begin position="622"/>
        <end position="672"/>
    </location>
</feature>
<evidence type="ECO:0000256" key="2">
    <source>
        <dbReference type="ARBA" id="ARBA00005940"/>
    </source>
</evidence>
<dbReference type="OrthoDB" id="9800974at2"/>
<evidence type="ECO:0000256" key="1">
    <source>
        <dbReference type="ARBA" id="ARBA00001412"/>
    </source>
</evidence>
<feature type="active site" description="Proton donor" evidence="9">
    <location>
        <position position="144"/>
    </location>
</feature>
<dbReference type="CDD" id="cd03143">
    <property type="entry name" value="A4_beta-galactosidase_middle_domain"/>
    <property type="match status" value="1"/>
</dbReference>
<dbReference type="Gene3D" id="3.20.20.80">
    <property type="entry name" value="Glycosidases"/>
    <property type="match status" value="1"/>
</dbReference>
<dbReference type="InterPro" id="IPR013780">
    <property type="entry name" value="Glyco_hydro_b"/>
</dbReference>
<dbReference type="InterPro" id="IPR003476">
    <property type="entry name" value="Glyco_hydro_42"/>
</dbReference>
<dbReference type="GO" id="GO:0009341">
    <property type="term" value="C:beta-galactosidase complex"/>
    <property type="evidence" value="ECO:0007669"/>
    <property type="project" value="InterPro"/>
</dbReference>
<evidence type="ECO:0000313" key="14">
    <source>
        <dbReference type="EMBL" id="ORM71044.1"/>
    </source>
</evidence>
<keyword evidence="4" id="KW-0479">Metal-binding</keyword>
<dbReference type="InterPro" id="IPR017853">
    <property type="entry name" value="GH"/>
</dbReference>
<dbReference type="InterPro" id="IPR013738">
    <property type="entry name" value="Beta_galactosidase_Trimer"/>
</dbReference>
<evidence type="ECO:0000256" key="6">
    <source>
        <dbReference type="ARBA" id="ARBA00022833"/>
    </source>
</evidence>
<dbReference type="GO" id="GO:0046872">
    <property type="term" value="F:metal ion binding"/>
    <property type="evidence" value="ECO:0007669"/>
    <property type="project" value="UniProtKB-KW"/>
</dbReference>
<evidence type="ECO:0000313" key="15">
    <source>
        <dbReference type="Proteomes" id="UP000193558"/>
    </source>
</evidence>
<keyword evidence="7 8" id="KW-0326">Glycosidase</keyword>
<feature type="binding site" evidence="10">
    <location>
        <position position="313"/>
    </location>
    <ligand>
        <name>substrate</name>
    </ligand>
</feature>
<dbReference type="GO" id="GO:0004565">
    <property type="term" value="F:beta-galactosidase activity"/>
    <property type="evidence" value="ECO:0007669"/>
    <property type="project" value="UniProtKB-EC"/>
</dbReference>
<feature type="binding site" evidence="10">
    <location>
        <position position="105"/>
    </location>
    <ligand>
        <name>substrate</name>
    </ligand>
</feature>
<sequence length="677" mass="77295">MEKLLYGVAYYREYMPEERLDEDIRLMKAAGINVVRIAESTWSSYERQDGDFNFSSVLTVLDRMHANQIAVIIGTPTYAIPAWLAKKHPSVMATTPQGVNKYGHRQKMDITSPIYLRYAERVIRELLTATAGHPAVIGYQVDNETKYYETCGEAVQRGFVEHLKKQFDGVLEKLNAEYGLDYWSNRIDAWEDFPPLESTINASLGAAFQRYQRGLVNDFLAWQAKLVSEYRLPGQFITHNFDFEWRTWSFGVRGEVNHFTASEALDVTGVDIYHPGQHELTGVEIAFCGDIARTTKDSNYLVLETQAQAFKNWTPYPGQLRLQAFSHIASGAAMVSYWHWHSIHNSYETYWKGLLSHDLEPNPVYDEAKDIGQTFARLSPQLTGLKKRNRVALLVSQDSLTAVDWHPYKGHQFGRHKEHQYNDTVRAYYDALYRLNIEVDILTVDDPRLSRYQLLVAPLLYAVSDSSLQRLNQYTEQGGHILYAFRSGFANEHLKARHARQPAVIREAVGASYQLFVEPHDVTLQSDQLNIPTGHDEVCDWMELLEADAGAEVWANYRHPYWRKYAAIVHNRYGAGTTTYVGCSISSEAVEAVLLQLIHETDLNVSTVTQGFPVTVKRAVNRSGKTVLFFLNYSSQPQTVTLPFTAGEELLSRQRYQQGQKLDLADWGVAIFEVEKE</sequence>
<evidence type="ECO:0000256" key="3">
    <source>
        <dbReference type="ARBA" id="ARBA00012756"/>
    </source>
</evidence>
<evidence type="ECO:0000259" key="12">
    <source>
        <dbReference type="Pfam" id="PF08532"/>
    </source>
</evidence>
<dbReference type="SUPFAM" id="SSF52317">
    <property type="entry name" value="Class I glutamine amidotransferase-like"/>
    <property type="match status" value="1"/>
</dbReference>
<accession>A0A1X1D333</accession>
<feature type="domain" description="Glycoside hydrolase family 42 N-terminal" evidence="11">
    <location>
        <begin position="10"/>
        <end position="377"/>
    </location>
</feature>
<dbReference type="InterPro" id="IPR029062">
    <property type="entry name" value="Class_I_gatase-like"/>
</dbReference>
<keyword evidence="6" id="KW-0862">Zinc</keyword>
<evidence type="ECO:0000259" key="13">
    <source>
        <dbReference type="Pfam" id="PF08533"/>
    </source>
</evidence>